<dbReference type="RefSeq" id="WP_128745841.1">
    <property type="nucleotide sequence ID" value="NZ_CP035281.1"/>
</dbReference>
<evidence type="ECO:0000256" key="4">
    <source>
        <dbReference type="ARBA" id="ARBA00022741"/>
    </source>
</evidence>
<dbReference type="GO" id="GO:0008270">
    <property type="term" value="F:zinc ion binding"/>
    <property type="evidence" value="ECO:0007669"/>
    <property type="project" value="UniProtKB-UniRule"/>
</dbReference>
<dbReference type="SUPFAM" id="SSF52540">
    <property type="entry name" value="P-loop containing nucleoside triphosphate hydrolases"/>
    <property type="match status" value="1"/>
</dbReference>
<feature type="binding site" evidence="12">
    <location>
        <position position="403"/>
    </location>
    <ligand>
        <name>Zn(2+)</name>
        <dbReference type="ChEBI" id="CHEBI:29105"/>
        <label>2</label>
    </ligand>
</feature>
<dbReference type="InterPro" id="IPR041236">
    <property type="entry name" value="PriA_C"/>
</dbReference>
<keyword evidence="9 12" id="KW-0238">DNA-binding</keyword>
<dbReference type="GO" id="GO:0003677">
    <property type="term" value="F:DNA binding"/>
    <property type="evidence" value="ECO:0007669"/>
    <property type="project" value="UniProtKB-UniRule"/>
</dbReference>
<evidence type="ECO:0000256" key="2">
    <source>
        <dbReference type="ARBA" id="ARBA00022705"/>
    </source>
</evidence>
<dbReference type="InterPro" id="IPR027417">
    <property type="entry name" value="P-loop_NTPase"/>
</dbReference>
<feature type="binding site" evidence="12">
    <location>
        <position position="416"/>
    </location>
    <ligand>
        <name>Zn(2+)</name>
        <dbReference type="ChEBI" id="CHEBI:29105"/>
        <label>1</label>
    </ligand>
</feature>
<comment type="cofactor">
    <cofactor evidence="12">
        <name>Zn(2+)</name>
        <dbReference type="ChEBI" id="CHEBI:29105"/>
    </cofactor>
    <text evidence="12">Binds 2 zinc ions per subunit.</text>
</comment>
<dbReference type="GO" id="GO:0006270">
    <property type="term" value="P:DNA replication initiation"/>
    <property type="evidence" value="ECO:0007669"/>
    <property type="project" value="TreeGrafter"/>
</dbReference>
<evidence type="ECO:0000256" key="12">
    <source>
        <dbReference type="HAMAP-Rule" id="MF_00983"/>
    </source>
</evidence>
<dbReference type="Gene3D" id="3.40.1440.60">
    <property type="entry name" value="PriA, 3(prime) DNA-binding domain"/>
    <property type="match status" value="1"/>
</dbReference>
<dbReference type="PROSITE" id="PS51192">
    <property type="entry name" value="HELICASE_ATP_BIND_1"/>
    <property type="match status" value="1"/>
</dbReference>
<evidence type="ECO:0000259" key="13">
    <source>
        <dbReference type="PROSITE" id="PS51192"/>
    </source>
</evidence>
<dbReference type="Pfam" id="PF18319">
    <property type="entry name" value="Zn_ribbon_PriA"/>
    <property type="match status" value="1"/>
</dbReference>
<feature type="binding site" evidence="12">
    <location>
        <position position="373"/>
    </location>
    <ligand>
        <name>Zn(2+)</name>
        <dbReference type="ChEBI" id="CHEBI:29105"/>
        <label>1</label>
    </ligand>
</feature>
<evidence type="ECO:0000313" key="16">
    <source>
        <dbReference type="Proteomes" id="UP000287601"/>
    </source>
</evidence>
<dbReference type="OrthoDB" id="9759544at2"/>
<feature type="domain" description="Helicase C-terminal" evidence="14">
    <location>
        <begin position="408"/>
        <end position="565"/>
    </location>
</feature>
<protein>
    <recommendedName>
        <fullName evidence="12">Replication restart protein PriA</fullName>
    </recommendedName>
    <alternativeName>
        <fullName evidence="12">ATP-dependent DNA helicase PriA</fullName>
        <ecNumber evidence="12">5.6.2.4</ecNumber>
    </alternativeName>
    <alternativeName>
        <fullName evidence="12">DNA 3'-5' helicase PriA</fullName>
    </alternativeName>
</protein>
<dbReference type="InterPro" id="IPR014001">
    <property type="entry name" value="Helicase_ATP-bd"/>
</dbReference>
<dbReference type="SMART" id="SM00490">
    <property type="entry name" value="HELICc"/>
    <property type="match status" value="1"/>
</dbReference>
<evidence type="ECO:0000256" key="11">
    <source>
        <dbReference type="ARBA" id="ARBA00048988"/>
    </source>
</evidence>
<keyword evidence="3 12" id="KW-0479">Metal-binding</keyword>
<feature type="binding site" evidence="12">
    <location>
        <position position="382"/>
    </location>
    <ligand>
        <name>Zn(2+)</name>
        <dbReference type="ChEBI" id="CHEBI:29105"/>
        <label>2</label>
    </ligand>
</feature>
<dbReference type="InterPro" id="IPR001650">
    <property type="entry name" value="Helicase_C-like"/>
</dbReference>
<keyword evidence="8 12" id="KW-0067">ATP-binding</keyword>
<evidence type="ECO:0000256" key="1">
    <source>
        <dbReference type="ARBA" id="ARBA00022515"/>
    </source>
</evidence>
<dbReference type="Pfam" id="PF17764">
    <property type="entry name" value="PriA_3primeBD"/>
    <property type="match status" value="1"/>
</dbReference>
<keyword evidence="6 12" id="KW-0347">Helicase</keyword>
<dbReference type="NCBIfam" id="TIGR00595">
    <property type="entry name" value="priA"/>
    <property type="match status" value="1"/>
</dbReference>
<evidence type="ECO:0000313" key="15">
    <source>
        <dbReference type="EMBL" id="QAT43195.1"/>
    </source>
</evidence>
<dbReference type="SMART" id="SM00487">
    <property type="entry name" value="DEXDc"/>
    <property type="match status" value="1"/>
</dbReference>
<dbReference type="InterPro" id="IPR042115">
    <property type="entry name" value="PriA_3primeBD_sf"/>
</dbReference>
<dbReference type="PANTHER" id="PTHR30580:SF0">
    <property type="entry name" value="PRIMOSOMAL PROTEIN N"/>
    <property type="match status" value="1"/>
</dbReference>
<dbReference type="KEGG" id="amij:EQM06_08035"/>
<dbReference type="GO" id="GO:0016887">
    <property type="term" value="F:ATP hydrolysis activity"/>
    <property type="evidence" value="ECO:0007669"/>
    <property type="project" value="RHEA"/>
</dbReference>
<dbReference type="Pfam" id="PF00271">
    <property type="entry name" value="Helicase_C"/>
    <property type="match status" value="1"/>
</dbReference>
<proteinExistence type="inferred from homology"/>
<comment type="catalytic activity">
    <reaction evidence="11 12">
        <text>ATP + H2O = ADP + phosphate + H(+)</text>
        <dbReference type="Rhea" id="RHEA:13065"/>
        <dbReference type="ChEBI" id="CHEBI:15377"/>
        <dbReference type="ChEBI" id="CHEBI:15378"/>
        <dbReference type="ChEBI" id="CHEBI:30616"/>
        <dbReference type="ChEBI" id="CHEBI:43474"/>
        <dbReference type="ChEBI" id="CHEBI:456216"/>
        <dbReference type="EC" id="5.6.2.4"/>
    </reaction>
</comment>
<dbReference type="EC" id="5.6.2.4" evidence="12"/>
<feature type="binding site" evidence="12">
    <location>
        <position position="385"/>
    </location>
    <ligand>
        <name>Zn(2+)</name>
        <dbReference type="ChEBI" id="CHEBI:29105"/>
        <label>2</label>
    </ligand>
</feature>
<feature type="binding site" evidence="12">
    <location>
        <position position="400"/>
    </location>
    <ligand>
        <name>Zn(2+)</name>
        <dbReference type="ChEBI" id="CHEBI:29105"/>
        <label>2</label>
    </ligand>
</feature>
<keyword evidence="1 12" id="KW-0639">Primosome</keyword>
<comment type="similarity">
    <text evidence="12">Belongs to the helicase family. PriA subfamily.</text>
</comment>
<dbReference type="GO" id="GO:0043138">
    <property type="term" value="F:3'-5' DNA helicase activity"/>
    <property type="evidence" value="ECO:0007669"/>
    <property type="project" value="UniProtKB-EC"/>
</dbReference>
<dbReference type="GO" id="GO:0006310">
    <property type="term" value="P:DNA recombination"/>
    <property type="evidence" value="ECO:0007669"/>
    <property type="project" value="InterPro"/>
</dbReference>
<evidence type="ECO:0000256" key="3">
    <source>
        <dbReference type="ARBA" id="ARBA00022723"/>
    </source>
</evidence>
<accession>A0A410PW99</accession>
<evidence type="ECO:0000256" key="7">
    <source>
        <dbReference type="ARBA" id="ARBA00022833"/>
    </source>
</evidence>
<keyword evidence="10 12" id="KW-0413">Isomerase</keyword>
<comment type="catalytic activity">
    <reaction evidence="12">
        <text>Couples ATP hydrolysis with the unwinding of duplex DNA by translocating in the 3'-5' direction.</text>
        <dbReference type="EC" id="5.6.2.4"/>
    </reaction>
</comment>
<keyword evidence="7 12" id="KW-0862">Zinc</keyword>
<dbReference type="FunFam" id="3.40.50.300:FF:000489">
    <property type="entry name" value="Primosome assembly protein PriA"/>
    <property type="match status" value="1"/>
</dbReference>
<evidence type="ECO:0000256" key="8">
    <source>
        <dbReference type="ARBA" id="ARBA00022840"/>
    </source>
</evidence>
<dbReference type="GO" id="GO:1990077">
    <property type="term" value="C:primosome complex"/>
    <property type="evidence" value="ECO:0007669"/>
    <property type="project" value="UniProtKB-UniRule"/>
</dbReference>
<dbReference type="HAMAP" id="MF_00983">
    <property type="entry name" value="PriA"/>
    <property type="match status" value="1"/>
</dbReference>
<keyword evidence="5 12" id="KW-0378">Hydrolase</keyword>
<dbReference type="CDD" id="cd17929">
    <property type="entry name" value="DEXHc_priA"/>
    <property type="match status" value="1"/>
</dbReference>
<feature type="domain" description="Helicase ATP-binding" evidence="13">
    <location>
        <begin position="144"/>
        <end position="311"/>
    </location>
</feature>
<evidence type="ECO:0000256" key="9">
    <source>
        <dbReference type="ARBA" id="ARBA00023125"/>
    </source>
</evidence>
<dbReference type="InterPro" id="IPR005259">
    <property type="entry name" value="PriA"/>
</dbReference>
<dbReference type="PROSITE" id="PS51194">
    <property type="entry name" value="HELICASE_CTER"/>
    <property type="match status" value="1"/>
</dbReference>
<dbReference type="Proteomes" id="UP000287601">
    <property type="component" value="Chromosome"/>
</dbReference>
<comment type="subunit">
    <text evidence="12">Component of the replication restart primosome.</text>
</comment>
<dbReference type="Pfam" id="PF04851">
    <property type="entry name" value="ResIII"/>
    <property type="match status" value="1"/>
</dbReference>
<organism evidence="15 16">
    <name type="scientific">Aminipila luticellarii</name>
    <dbReference type="NCBI Taxonomy" id="2507160"/>
    <lineage>
        <taxon>Bacteria</taxon>
        <taxon>Bacillati</taxon>
        <taxon>Bacillota</taxon>
        <taxon>Clostridia</taxon>
        <taxon>Peptostreptococcales</taxon>
        <taxon>Anaerovoracaceae</taxon>
        <taxon>Aminipila</taxon>
    </lineage>
</organism>
<dbReference type="GO" id="GO:0005524">
    <property type="term" value="F:ATP binding"/>
    <property type="evidence" value="ECO:0007669"/>
    <property type="project" value="UniProtKB-UniRule"/>
</dbReference>
<dbReference type="Pfam" id="PF18074">
    <property type="entry name" value="PriA_C"/>
    <property type="match status" value="1"/>
</dbReference>
<sequence>MKYVNVAIDNNNDNTDNLYTYGSDADNIAVGNKVLVPFARGNRFKTGYVFEVMDSLGEEIKGLKYIESVDEEISLSAEMMDTCRWMRKRYLCRYIDGINCFTPVGNASKRGKKRVPYKNMEGDKSPIKELTAEQTAALEVMDPYIKKQQHDIFLIHGVTGSGKTEIYIRLIDSVLESGRNAIVMVPEISLTTQVIERFIGRFGQEKIAVLHSRLSQGERYDEWVRIRTGQVRIVIGARSAVFAPLDHIGIIIMDEEHESTYKSDMSPKYDTLEVAIKRAKNFNGLVVLGSATPSVVSTYRAEQGIYKKVVLKERYNQVALPQIEIVDMREELKSGNKSIFSRLLYNEMQACLKENQQVILFLNRRGYSTFISCRECGYVMKCPECGISLTYHKAENAAVCHYCGKTEPLPAVCPECGSKYIRHFGTGTEKVEEITAEMFPDYPIARLDLDTIKRKGSVDKIINDFRRGKTKILIGTQLVAKGLDFKNVGLVGIISADVMLNIPDYRAAETTFQLVTQAAGRAGRGDKKGRVVIQTYSSEHYSILAAAEQDYKAFYDTELLLRKSMLYPPFSDIVQVVVTAKKEQICMAGAQEIWNRVKAGLGEEFKYHIFDPQPLMINNQKEHYRYHILIKCPKGRRGKCLSAINRIKKQINTGKKQQFTVSVDINPY</sequence>
<dbReference type="PANTHER" id="PTHR30580">
    <property type="entry name" value="PRIMOSOMAL PROTEIN N"/>
    <property type="match status" value="1"/>
</dbReference>
<keyword evidence="4 12" id="KW-0547">Nucleotide-binding</keyword>
<dbReference type="InterPro" id="IPR041222">
    <property type="entry name" value="PriA_3primeBD"/>
</dbReference>
<dbReference type="GO" id="GO:0006269">
    <property type="term" value="P:DNA replication, synthesis of primer"/>
    <property type="evidence" value="ECO:0007669"/>
    <property type="project" value="UniProtKB-KW"/>
</dbReference>
<evidence type="ECO:0000256" key="6">
    <source>
        <dbReference type="ARBA" id="ARBA00022806"/>
    </source>
</evidence>
<keyword evidence="2 12" id="KW-0235">DNA replication</keyword>
<gene>
    <name evidence="12 15" type="primary">priA</name>
    <name evidence="15" type="ORF">EQM06_08035</name>
</gene>
<feature type="binding site" evidence="12">
    <location>
        <position position="413"/>
    </location>
    <ligand>
        <name>Zn(2+)</name>
        <dbReference type="ChEBI" id="CHEBI:29105"/>
        <label>1</label>
    </ligand>
</feature>
<name>A0A410PW99_9FIRM</name>
<dbReference type="EMBL" id="CP035281">
    <property type="protein sequence ID" value="QAT43195.1"/>
    <property type="molecule type" value="Genomic_DNA"/>
</dbReference>
<dbReference type="CDD" id="cd18804">
    <property type="entry name" value="SF2_C_priA"/>
    <property type="match status" value="1"/>
</dbReference>
<dbReference type="InterPro" id="IPR006935">
    <property type="entry name" value="Helicase/UvrB_N"/>
</dbReference>
<dbReference type="AlphaFoldDB" id="A0A410PW99"/>
<reference evidence="15 16" key="1">
    <citation type="submission" date="2019-01" db="EMBL/GenBank/DDBJ databases">
        <title>Draft genomes of a novel of Aminipila strains.</title>
        <authorList>
            <person name="Ma S."/>
        </authorList>
    </citation>
    <scope>NUCLEOTIDE SEQUENCE [LARGE SCALE GENOMIC DNA]</scope>
    <source>
        <strain evidence="16">JN-39</strain>
    </source>
</reference>
<dbReference type="InterPro" id="IPR040498">
    <property type="entry name" value="PriA_CRR"/>
</dbReference>
<comment type="function">
    <text evidence="12">Initiates the restart of stalled replication forks, which reloads the replicative helicase on sites other than the origin of replication. Recognizes and binds to abandoned replication forks and remodels them to uncover a helicase loading site. Promotes assembly of the primosome at these replication forks.</text>
</comment>
<feature type="binding site" evidence="12">
    <location>
        <position position="376"/>
    </location>
    <ligand>
        <name>Zn(2+)</name>
        <dbReference type="ChEBI" id="CHEBI:29105"/>
        <label>1</label>
    </ligand>
</feature>
<evidence type="ECO:0000256" key="5">
    <source>
        <dbReference type="ARBA" id="ARBA00022801"/>
    </source>
</evidence>
<dbReference type="Gene3D" id="3.40.50.300">
    <property type="entry name" value="P-loop containing nucleotide triphosphate hydrolases"/>
    <property type="match status" value="2"/>
</dbReference>
<keyword evidence="16" id="KW-1185">Reference proteome</keyword>
<evidence type="ECO:0000259" key="14">
    <source>
        <dbReference type="PROSITE" id="PS51194"/>
    </source>
</evidence>
<evidence type="ECO:0000256" key="10">
    <source>
        <dbReference type="ARBA" id="ARBA00023235"/>
    </source>
</evidence>
<dbReference type="GO" id="GO:0006302">
    <property type="term" value="P:double-strand break repair"/>
    <property type="evidence" value="ECO:0007669"/>
    <property type="project" value="InterPro"/>
</dbReference>